<comment type="caution">
    <text evidence="3">The sequence shown here is derived from an EMBL/GenBank/DDBJ whole genome shotgun (WGS) entry which is preliminary data.</text>
</comment>
<sequence>MERMVQTGADRLSLLESELRGQRFGLLTNPTGINRRFESVIDGCAGFKSAVLTALFACEHGIRGERQAGIRFGDEKDDKTGIPVFSLYGDHKRPTEEMMDGVDAVVFDIQDLGVRFYTYLSTLVYMMEACAAYGKRLIVLDRPNPLGGIVSEGGMLEAGYESMVGVWAVPFRTGLTIGEFAEYVNSHMPVRCSLQVVPLLGWKRDMEYLATGLPWIMPSPNIPTMDTVRVYAGNCLFEGTNVSEGRGTTRPFELFGAPWMDGRAVGEAVNRLGLPGVHAQPVHFTPTFSKYQGELCSGVQLFVTDPTAYRSVATALHLLHTVAALYPAQFQWTPPFKEGQKPFIDYLSGSDLVRTSIHTETGLNRILSLWDAQAKAWNDARRPYLLYGGEA</sequence>
<protein>
    <recommendedName>
        <fullName evidence="5">DUF1343 domain-containing protein</fullName>
    </recommendedName>
</protein>
<dbReference type="Pfam" id="PF20732">
    <property type="entry name" value="NamZ_C"/>
    <property type="match status" value="1"/>
</dbReference>
<evidence type="ECO:0000313" key="4">
    <source>
        <dbReference type="Proteomes" id="UP000028123"/>
    </source>
</evidence>
<dbReference type="InterPro" id="IPR008302">
    <property type="entry name" value="NamZ"/>
</dbReference>
<dbReference type="Pfam" id="PF07075">
    <property type="entry name" value="NamZ_N"/>
    <property type="match status" value="1"/>
</dbReference>
<feature type="domain" description="Peptidoglycan beta-N-acetylmuramidase NamZ C-terminal" evidence="2">
    <location>
        <begin position="230"/>
        <end position="387"/>
    </location>
</feature>
<reference evidence="3 4" key="1">
    <citation type="submission" date="2014-06" db="EMBL/GenBank/DDBJ databases">
        <title>Draft genome sequence of Paenibacillus sp. MSt1.</title>
        <authorList>
            <person name="Aw Y.K."/>
            <person name="Ong K.S."/>
            <person name="Gan H.M."/>
            <person name="Lee S.M."/>
        </authorList>
    </citation>
    <scope>NUCLEOTIDE SEQUENCE [LARGE SCALE GENOMIC DNA]</scope>
    <source>
        <strain evidence="3 4">MSt1</strain>
    </source>
</reference>
<dbReference type="AlphaFoldDB" id="A0A081P863"/>
<dbReference type="PIRSF" id="PIRSF016719">
    <property type="entry name" value="UCP016719"/>
    <property type="match status" value="1"/>
</dbReference>
<feature type="domain" description="Peptidoglycan beta-N-acetylmuramidase NamZ N-terminal" evidence="1">
    <location>
        <begin position="25"/>
        <end position="225"/>
    </location>
</feature>
<dbReference type="eggNOG" id="COG3876">
    <property type="taxonomic scope" value="Bacteria"/>
</dbReference>
<evidence type="ECO:0000259" key="1">
    <source>
        <dbReference type="Pfam" id="PF07075"/>
    </source>
</evidence>
<dbReference type="InterPro" id="IPR048503">
    <property type="entry name" value="NamZ_C"/>
</dbReference>
<proteinExistence type="predicted"/>
<name>A0A081P863_9BACL</name>
<dbReference type="GO" id="GO:0033922">
    <property type="term" value="F:peptidoglycan beta-N-acetylmuramidase activity"/>
    <property type="evidence" value="ECO:0007669"/>
    <property type="project" value="InterPro"/>
</dbReference>
<gene>
    <name evidence="3" type="ORF">ET33_29525</name>
</gene>
<dbReference type="Gene3D" id="3.40.50.12170">
    <property type="entry name" value="Uncharacterised protein PF07075, DUF1343"/>
    <property type="match status" value="1"/>
</dbReference>
<dbReference type="PANTHER" id="PTHR42915:SF1">
    <property type="entry name" value="PEPTIDOGLYCAN BETA-N-ACETYLMURAMIDASE NAMZ"/>
    <property type="match status" value="1"/>
</dbReference>
<accession>A0A081P863</accession>
<dbReference type="OrthoDB" id="9801061at2"/>
<dbReference type="Proteomes" id="UP000028123">
    <property type="component" value="Unassembled WGS sequence"/>
</dbReference>
<dbReference type="InterPro" id="IPR048502">
    <property type="entry name" value="NamZ_N"/>
</dbReference>
<keyword evidence="4" id="KW-1185">Reference proteome</keyword>
<dbReference type="EMBL" id="JNVM01000005">
    <property type="protein sequence ID" value="KEQ26886.1"/>
    <property type="molecule type" value="Genomic_DNA"/>
</dbReference>
<dbReference type="Gene3D" id="3.90.1150.140">
    <property type="match status" value="1"/>
</dbReference>
<dbReference type="PANTHER" id="PTHR42915">
    <property type="entry name" value="HYPOTHETICAL 460 KDA PROTEIN IN FEUA-SIGW INTERGENIC REGION [PRECURSOR]"/>
    <property type="match status" value="1"/>
</dbReference>
<organism evidence="3 4">
    <name type="scientific">Paenibacillus tyrfis</name>
    <dbReference type="NCBI Taxonomy" id="1501230"/>
    <lineage>
        <taxon>Bacteria</taxon>
        <taxon>Bacillati</taxon>
        <taxon>Bacillota</taxon>
        <taxon>Bacilli</taxon>
        <taxon>Bacillales</taxon>
        <taxon>Paenibacillaceae</taxon>
        <taxon>Paenibacillus</taxon>
    </lineage>
</organism>
<evidence type="ECO:0008006" key="5">
    <source>
        <dbReference type="Google" id="ProtNLM"/>
    </source>
</evidence>
<dbReference type="RefSeq" id="WP_036678190.1">
    <property type="nucleotide sequence ID" value="NZ_JNVM01000005.1"/>
</dbReference>
<evidence type="ECO:0000313" key="3">
    <source>
        <dbReference type="EMBL" id="KEQ26886.1"/>
    </source>
</evidence>
<evidence type="ECO:0000259" key="2">
    <source>
        <dbReference type="Pfam" id="PF20732"/>
    </source>
</evidence>